<dbReference type="OrthoDB" id="414826at2759"/>
<dbReference type="PANTHER" id="PTHR31331">
    <property type="entry name" value="LCCL DOMAIN PROTEIN (AFU_ORTHOLOGUE AFUA_5G08630)"/>
    <property type="match status" value="1"/>
</dbReference>
<protein>
    <submittedName>
        <fullName evidence="5">F5/8 type C domain-containing protein</fullName>
    </submittedName>
</protein>
<evidence type="ECO:0000259" key="4">
    <source>
        <dbReference type="PROSITE" id="PS50820"/>
    </source>
</evidence>
<dbReference type="Proteomes" id="UP000028837">
    <property type="component" value="Unassembled WGS sequence"/>
</dbReference>
<dbReference type="EMBL" id="AHZU02000332">
    <property type="protein sequence ID" value="KFG45802.1"/>
    <property type="molecule type" value="Genomic_DNA"/>
</dbReference>
<dbReference type="InterPro" id="IPR036056">
    <property type="entry name" value="Fibrinogen-like_C"/>
</dbReference>
<feature type="domain" description="F5/8 type C" evidence="3">
    <location>
        <begin position="277"/>
        <end position="374"/>
    </location>
</feature>
<dbReference type="InterPro" id="IPR051957">
    <property type="entry name" value="CRISP-LCCL_domain"/>
</dbReference>
<dbReference type="PANTHER" id="PTHR31331:SF1">
    <property type="entry name" value="CYSTEINE RICH SECRETORY PROTEIN LCCL DOMAIN CONTAINING 2"/>
    <property type="match status" value="1"/>
</dbReference>
<feature type="region of interest" description="Disordered" evidence="1">
    <location>
        <begin position="287"/>
        <end position="329"/>
    </location>
</feature>
<feature type="domain" description="LCCL" evidence="4">
    <location>
        <begin position="741"/>
        <end position="831"/>
    </location>
</feature>
<dbReference type="SUPFAM" id="SSF56496">
    <property type="entry name" value="Fibrinogen C-terminal domain-like"/>
    <property type="match status" value="1"/>
</dbReference>
<dbReference type="PROSITE" id="PS50231">
    <property type="entry name" value="RICIN_B_LECTIN"/>
    <property type="match status" value="1"/>
</dbReference>
<keyword evidence="2" id="KW-0732">Signal</keyword>
<sequence length="1571" mass="170535">MRNHWCGILLLLGCVVHCSAQHDASDFYVFNDCSATSTEGPEFVAQRAIQPGTGYWSSAGGLPDDEQVTWTGYLATPGKIKGVRVRWQYAPGEVQVAISSNGVDYHVALPWRPAGSSEAAYDEDILFGHDEEAKVVVIGMRKQIHGFYGINEAKPLGSGEPLMMIIGGITSPAGEMCLQVEAGKFSSEGSSVVIDSCTSALAAGDGRELWYSTPQMQLVSARSTPPKCMTLQDGSTEDGGNIVLTDCLRALEEGDGRSSWTFEGNSQLRLQRAGAWCMTQKDVNGSSPGVGDLIRSGEATASSSSSSDAAHGANAAIDKDSDSSWRSDPVGEAEQTVVLTVNLGKASNVVSVRIQWEYPALSYEIYTSPDGKSYVQQAVNPANPVVDTLDELHAGAAQFIQIRMLKPHPRLGKADDSFFYGIYEVHVYANRLGSAVSPCTQAANSDDARDKYFVEYVTSFNPVLADKITSMEEDVLLRQKGLNTKAKDLEALLPEMEGCRNDKIQFVERMKRASRRAGKIFGQFQSATGADMHRHNARINNELASGDSPAKPADDCYSIKTRESSAVSGFYWIMPQCSPAPLRVYCDMTTGTSIYVWNGHPPRKPGVTLDDVVSLNDVRNACARVGLEPMVPKSPQHFQSILSALHQMGFNLNGKGAVPLAFDYSCLYGACTGEYRDLSDGATDLTSLVLSQSAPDSSPVKMDAAGLGLNGERTSFFDLSSAPLVAVICSTNTIEGEGSAPDIDIDCDTTAEGHEAFEGIINTNVVVECPADCADDTSLPVYGSDGVYSASSSICRAAIHAGLIKTGGVVNVSIESPRASYEGSVQNGIVSSALEISPDSRALGSIRLSTIFKDCPVVAHEEEPPHHAATSFLETATEAGGSTMQFNADMTLDADIQEALQQTIHMIDLMHNVDPEIFAEAKEEAGIVVGASRKQLKPAEKLHHAQSAQVLEIFVGTESLAARWLAEAGNMFQTLDQLNQKLRIAEQRHLEQTGFESFKLYPQSMAFKDYFETFDSMRAKHGPSNWGYASAPIQGRRASIGQSRNIVGTSETEGTYAMLRGRRFYDAEIQVSFYAVGSGSVGIAFKIRDFNNMYLLWMNQKQAVKRLLRIEDGQPTIVAERKDGGYIQGKWFNVRIETNKGVIRVCIGEEGSAVIEVFSVLDERFMVGSVGFFSSGMEAGVFFEGLNIDAKDCTTPSKAIAPAPPRCSTFAETFYGNPNSIYRKIDASDAAGAEGSWVYKANVGGRNKVLAQVNAVRGPSEIGTSAVIKGNRTCKNGYFVFEFFPQCTGGIVGGIFRFTSPQEYQVAELAPYELRIRAISNGHPKTVARTPVSMSLNEWHRMEINFEGSTVSVRLEGPGGGVKNLSADDLFGGQTRDGMVGFSAYNCGGVAFDSIQLSPYKMESIAPTESIFTVISATKAWQPCLTNVHILHRRDECQRMFVKEPSFRQIACAQDFCSECCNYNTSLLPRSEWAQCEKKCRRNDPLASLLASGMITRLSTCLKELDDAAAHCKKGNMACQKEACELCCISWSPAGSLDQIGADLQDATEREQEECKFQCAKHFVPRENLEL</sequence>
<dbReference type="SMR" id="A0A086KN34"/>
<evidence type="ECO:0000313" key="5">
    <source>
        <dbReference type="EMBL" id="KFG45802.1"/>
    </source>
</evidence>
<feature type="compositionally biased region" description="Low complexity" evidence="1">
    <location>
        <begin position="296"/>
        <end position="316"/>
    </location>
</feature>
<dbReference type="Gene3D" id="2.60.120.1000">
    <property type="match status" value="1"/>
</dbReference>
<dbReference type="Gene3D" id="2.170.130.20">
    <property type="entry name" value="LCCL-like domain"/>
    <property type="match status" value="1"/>
</dbReference>
<evidence type="ECO:0000256" key="1">
    <source>
        <dbReference type="SAM" id="MobiDB-lite"/>
    </source>
</evidence>
<proteinExistence type="predicted"/>
<dbReference type="SMART" id="SM00603">
    <property type="entry name" value="LCCL"/>
    <property type="match status" value="1"/>
</dbReference>
<evidence type="ECO:0000313" key="6">
    <source>
        <dbReference type="Proteomes" id="UP000028837"/>
    </source>
</evidence>
<dbReference type="InterPro" id="IPR036609">
    <property type="entry name" value="LCCL_sf"/>
</dbReference>
<dbReference type="InterPro" id="IPR000421">
    <property type="entry name" value="FA58C"/>
</dbReference>
<evidence type="ECO:0000259" key="3">
    <source>
        <dbReference type="PROSITE" id="PS50022"/>
    </source>
</evidence>
<feature type="chain" id="PRO_5001809316" evidence="2">
    <location>
        <begin position="21"/>
        <end position="1571"/>
    </location>
</feature>
<dbReference type="SUPFAM" id="SSF50370">
    <property type="entry name" value="Ricin B-like lectins"/>
    <property type="match status" value="1"/>
</dbReference>
<dbReference type="InterPro" id="IPR035992">
    <property type="entry name" value="Ricin_B-like_lectins"/>
</dbReference>
<accession>A0A086KN34</accession>
<dbReference type="Gene3D" id="2.60.120.260">
    <property type="entry name" value="Galactose-binding domain-like"/>
    <property type="match status" value="1"/>
</dbReference>
<dbReference type="InterPro" id="IPR004043">
    <property type="entry name" value="LCCL"/>
</dbReference>
<evidence type="ECO:0000256" key="2">
    <source>
        <dbReference type="SAM" id="SignalP"/>
    </source>
</evidence>
<name>A0A086KN34_TOXGO</name>
<dbReference type="Pfam" id="PF00754">
    <property type="entry name" value="F5_F8_type_C"/>
    <property type="match status" value="1"/>
</dbReference>
<dbReference type="VEuPathDB" id="ToxoDB:TGDOM2_223700"/>
<reference evidence="5 6" key="1">
    <citation type="submission" date="2014-02" db="EMBL/GenBank/DDBJ databases">
        <authorList>
            <person name="Sibley D."/>
            <person name="Venepally P."/>
            <person name="Karamycheva S."/>
            <person name="Hadjithomas M."/>
            <person name="Khan A."/>
            <person name="Brunk B."/>
            <person name="Roos D."/>
            <person name="Caler E."/>
            <person name="Lorenzi H."/>
        </authorList>
    </citation>
    <scope>NUCLEOTIDE SEQUENCE [LARGE SCALE GENOMIC DNA]</scope>
    <source>
        <strain evidence="5 6">GAB2-2007-GAL-DOM2</strain>
    </source>
</reference>
<dbReference type="SUPFAM" id="SSF49785">
    <property type="entry name" value="Galactose-binding domain-like"/>
    <property type="match status" value="1"/>
</dbReference>
<dbReference type="PROSITE" id="PS50820">
    <property type="entry name" value="LCCL"/>
    <property type="match status" value="1"/>
</dbReference>
<comment type="caution">
    <text evidence="5">The sequence shown here is derived from an EMBL/GenBank/DDBJ whole genome shotgun (WGS) entry which is preliminary data.</text>
</comment>
<dbReference type="NCBIfam" id="NF040941">
    <property type="entry name" value="GGGWT_bact"/>
    <property type="match status" value="1"/>
</dbReference>
<dbReference type="InterPro" id="IPR008979">
    <property type="entry name" value="Galactose-bd-like_sf"/>
</dbReference>
<dbReference type="Gene3D" id="2.80.10.50">
    <property type="match status" value="1"/>
</dbReference>
<organism evidence="5 6">
    <name type="scientific">Toxoplasma gondii GAB2-2007-GAL-DOM2</name>
    <dbReference type="NCBI Taxonomy" id="1130820"/>
    <lineage>
        <taxon>Eukaryota</taxon>
        <taxon>Sar</taxon>
        <taxon>Alveolata</taxon>
        <taxon>Apicomplexa</taxon>
        <taxon>Conoidasida</taxon>
        <taxon>Coccidia</taxon>
        <taxon>Eucoccidiorida</taxon>
        <taxon>Eimeriorina</taxon>
        <taxon>Sarcocystidae</taxon>
        <taxon>Toxoplasma</taxon>
    </lineage>
</organism>
<feature type="signal peptide" evidence="2">
    <location>
        <begin position="1"/>
        <end position="20"/>
    </location>
</feature>
<dbReference type="Gene3D" id="2.60.120.560">
    <property type="entry name" value="Exo-inulinase, domain 1"/>
    <property type="match status" value="2"/>
</dbReference>
<dbReference type="Pfam" id="PF03815">
    <property type="entry name" value="LCCL"/>
    <property type="match status" value="1"/>
</dbReference>
<gene>
    <name evidence="5" type="ORF">TGDOM2_223700</name>
</gene>
<dbReference type="SUPFAM" id="SSF69848">
    <property type="entry name" value="LCCL domain"/>
    <property type="match status" value="1"/>
</dbReference>
<dbReference type="CDD" id="cd00161">
    <property type="entry name" value="beta-trefoil_Ricin-like"/>
    <property type="match status" value="1"/>
</dbReference>
<dbReference type="PROSITE" id="PS50022">
    <property type="entry name" value="FA58C_3"/>
    <property type="match status" value="1"/>
</dbReference>